<dbReference type="EMBL" id="BART01019763">
    <property type="protein sequence ID" value="GAG95928.1"/>
    <property type="molecule type" value="Genomic_DNA"/>
</dbReference>
<organism evidence="1">
    <name type="scientific">marine sediment metagenome</name>
    <dbReference type="NCBI Taxonomy" id="412755"/>
    <lineage>
        <taxon>unclassified sequences</taxon>
        <taxon>metagenomes</taxon>
        <taxon>ecological metagenomes</taxon>
    </lineage>
</organism>
<sequence length="58" mass="6238">PTDDSIWGSTTYGATICMECPLSATHDGVDGRSIKGHVDDYWVAYGNSGDDPCLFLIL</sequence>
<comment type="caution">
    <text evidence="1">The sequence shown here is derived from an EMBL/GenBank/DDBJ whole genome shotgun (WGS) entry which is preliminary data.</text>
</comment>
<evidence type="ECO:0000313" key="1">
    <source>
        <dbReference type="EMBL" id="GAG95928.1"/>
    </source>
</evidence>
<proteinExistence type="predicted"/>
<gene>
    <name evidence="1" type="ORF">S01H4_36892</name>
</gene>
<name>X1CI56_9ZZZZ</name>
<dbReference type="AlphaFoldDB" id="X1CI56"/>
<reference evidence="1" key="1">
    <citation type="journal article" date="2014" name="Front. Microbiol.">
        <title>High frequency of phylogenetically diverse reductive dehalogenase-homologous genes in deep subseafloor sedimentary metagenomes.</title>
        <authorList>
            <person name="Kawai M."/>
            <person name="Futagami T."/>
            <person name="Toyoda A."/>
            <person name="Takaki Y."/>
            <person name="Nishi S."/>
            <person name="Hori S."/>
            <person name="Arai W."/>
            <person name="Tsubouchi T."/>
            <person name="Morono Y."/>
            <person name="Uchiyama I."/>
            <person name="Ito T."/>
            <person name="Fujiyama A."/>
            <person name="Inagaki F."/>
            <person name="Takami H."/>
        </authorList>
    </citation>
    <scope>NUCLEOTIDE SEQUENCE</scope>
    <source>
        <strain evidence="1">Expedition CK06-06</strain>
    </source>
</reference>
<feature type="non-terminal residue" evidence="1">
    <location>
        <position position="1"/>
    </location>
</feature>
<accession>X1CI56</accession>
<protein>
    <submittedName>
        <fullName evidence="1">Uncharacterized protein</fullName>
    </submittedName>
</protein>